<dbReference type="PANTHER" id="PTHR27002">
    <property type="entry name" value="RECEPTOR-LIKE SERINE/THREONINE-PROTEIN KINASE SD1-8"/>
    <property type="match status" value="1"/>
</dbReference>
<dbReference type="OMA" id="MHFCVFG"/>
<dbReference type="InterPro" id="IPR021820">
    <property type="entry name" value="S-locus_recpt_kinase_C"/>
</dbReference>
<dbReference type="AlphaFoldDB" id="A0A7N2LSG0"/>
<dbReference type="Pfam" id="PF11883">
    <property type="entry name" value="DUF3403"/>
    <property type="match status" value="1"/>
</dbReference>
<dbReference type="SUPFAM" id="SSF56112">
    <property type="entry name" value="Protein kinase-like (PK-like)"/>
    <property type="match status" value="1"/>
</dbReference>
<dbReference type="InterPro" id="IPR011009">
    <property type="entry name" value="Kinase-like_dom_sf"/>
</dbReference>
<reference evidence="7 8" key="1">
    <citation type="journal article" date="2016" name="G3 (Bethesda)">
        <title>First Draft Assembly and Annotation of the Genome of a California Endemic Oak Quercus lobata Nee (Fagaceae).</title>
        <authorList>
            <person name="Sork V.L."/>
            <person name="Fitz-Gibbon S.T."/>
            <person name="Puiu D."/>
            <person name="Crepeau M."/>
            <person name="Gugger P.F."/>
            <person name="Sherman R."/>
            <person name="Stevens K."/>
            <person name="Langley C.H."/>
            <person name="Pellegrini M."/>
            <person name="Salzberg S.L."/>
        </authorList>
    </citation>
    <scope>NUCLEOTIDE SEQUENCE [LARGE SCALE GENOMIC DNA]</scope>
    <source>
        <strain evidence="7 8">cv. SW786</strain>
    </source>
</reference>
<evidence type="ECO:0000256" key="5">
    <source>
        <dbReference type="ARBA" id="ARBA00022840"/>
    </source>
</evidence>
<dbReference type="EMBL" id="LRBV02000005">
    <property type="status" value="NOT_ANNOTATED_CDS"/>
    <property type="molecule type" value="Genomic_DNA"/>
</dbReference>
<protein>
    <recommendedName>
        <fullName evidence="6">Protein kinase domain-containing protein</fullName>
    </recommendedName>
</protein>
<evidence type="ECO:0000313" key="7">
    <source>
        <dbReference type="EnsemblPlants" id="QL05p079750:mrna"/>
    </source>
</evidence>
<dbReference type="SMART" id="SM00220">
    <property type="entry name" value="S_TKc"/>
    <property type="match status" value="1"/>
</dbReference>
<accession>A0A7N2LSG0</accession>
<evidence type="ECO:0000259" key="6">
    <source>
        <dbReference type="PROSITE" id="PS50011"/>
    </source>
</evidence>
<name>A0A7N2LSG0_QUELO</name>
<dbReference type="InterPro" id="IPR001245">
    <property type="entry name" value="Ser-Thr/Tyr_kinase_cat_dom"/>
</dbReference>
<proteinExistence type="predicted"/>
<dbReference type="PROSITE" id="PS50011">
    <property type="entry name" value="PROTEIN_KINASE_DOM"/>
    <property type="match status" value="1"/>
</dbReference>
<keyword evidence="8" id="KW-1185">Reference proteome</keyword>
<dbReference type="Pfam" id="PF07714">
    <property type="entry name" value="PK_Tyr_Ser-Thr"/>
    <property type="match status" value="1"/>
</dbReference>
<evidence type="ECO:0000256" key="2">
    <source>
        <dbReference type="ARBA" id="ARBA00022679"/>
    </source>
</evidence>
<sequence length="354" mass="40528">MTISICAIRLWKWILAKQRARRLKGNEESHTPFPSDNLNQVQELPLFKFEMLGKLSDGQEIAVKRLSRTSAQGLKEFMNEVVVISKLQHRNLVRLLGCCVEGEERMLLYEYMPNKSLDAFLFDPHKERVLDWKKRFKIIEGIGRGLLYLHRDSRLRIIHRDLKASNILLDKELNPKISDFGMARIFGSNEDQANTNRVVGTYGYMSPEYAMEGRFSEKSDVFSFGVLLLEIVNGRRNTSFYNDEQSQSLLGLAWKLWSADNAIALINPMIYEPCFEIEILRCIQVGLLCVQEFAQDRPTVSVVISMLKSEIGNLPPPTKPAFTEKLIALDTDPSKCFQTKCSINNVTVTMVQGR</sequence>
<reference evidence="7" key="2">
    <citation type="submission" date="2021-01" db="UniProtKB">
        <authorList>
            <consortium name="EnsemblPlants"/>
        </authorList>
    </citation>
    <scope>IDENTIFICATION</scope>
</reference>
<dbReference type="GO" id="GO:0004674">
    <property type="term" value="F:protein serine/threonine kinase activity"/>
    <property type="evidence" value="ECO:0007669"/>
    <property type="project" value="UniProtKB-KW"/>
</dbReference>
<dbReference type="FunFam" id="1.10.510.10:FF:000467">
    <property type="entry name" value="Liguleless narrow1"/>
    <property type="match status" value="1"/>
</dbReference>
<dbReference type="EnsemblPlants" id="QL05p079750:mrna">
    <property type="protein sequence ID" value="QL05p079750:mrna"/>
    <property type="gene ID" value="QL05p079750"/>
</dbReference>
<dbReference type="FunFam" id="3.30.200.20:FF:000924">
    <property type="entry name" value="Uncharacterized protein"/>
    <property type="match status" value="1"/>
</dbReference>
<keyword evidence="3" id="KW-0547">Nucleotide-binding</keyword>
<keyword evidence="2" id="KW-0808">Transferase</keyword>
<dbReference type="InParanoid" id="A0A7N2LSG0"/>
<dbReference type="Gramene" id="QL05p079750:mrna">
    <property type="protein sequence ID" value="QL05p079750:mrna"/>
    <property type="gene ID" value="QL05p079750"/>
</dbReference>
<dbReference type="PROSITE" id="PS00108">
    <property type="entry name" value="PROTEIN_KINASE_ST"/>
    <property type="match status" value="1"/>
</dbReference>
<evidence type="ECO:0000256" key="4">
    <source>
        <dbReference type="ARBA" id="ARBA00022777"/>
    </source>
</evidence>
<dbReference type="InterPro" id="IPR000719">
    <property type="entry name" value="Prot_kinase_dom"/>
</dbReference>
<dbReference type="Gene3D" id="3.30.200.20">
    <property type="entry name" value="Phosphorylase Kinase, domain 1"/>
    <property type="match status" value="1"/>
</dbReference>
<organism evidence="7 8">
    <name type="scientific">Quercus lobata</name>
    <name type="common">Valley oak</name>
    <dbReference type="NCBI Taxonomy" id="97700"/>
    <lineage>
        <taxon>Eukaryota</taxon>
        <taxon>Viridiplantae</taxon>
        <taxon>Streptophyta</taxon>
        <taxon>Embryophyta</taxon>
        <taxon>Tracheophyta</taxon>
        <taxon>Spermatophyta</taxon>
        <taxon>Magnoliopsida</taxon>
        <taxon>eudicotyledons</taxon>
        <taxon>Gunneridae</taxon>
        <taxon>Pentapetalae</taxon>
        <taxon>rosids</taxon>
        <taxon>fabids</taxon>
        <taxon>Fagales</taxon>
        <taxon>Fagaceae</taxon>
        <taxon>Quercus</taxon>
    </lineage>
</organism>
<evidence type="ECO:0000313" key="8">
    <source>
        <dbReference type="Proteomes" id="UP000594261"/>
    </source>
</evidence>
<dbReference type="GO" id="GO:0005524">
    <property type="term" value="F:ATP binding"/>
    <property type="evidence" value="ECO:0007669"/>
    <property type="project" value="UniProtKB-KW"/>
</dbReference>
<dbReference type="Gene3D" id="1.10.510.10">
    <property type="entry name" value="Transferase(Phosphotransferase) domain 1"/>
    <property type="match status" value="1"/>
</dbReference>
<dbReference type="InterPro" id="IPR008271">
    <property type="entry name" value="Ser/Thr_kinase_AS"/>
</dbReference>
<evidence type="ECO:0000256" key="3">
    <source>
        <dbReference type="ARBA" id="ARBA00022741"/>
    </source>
</evidence>
<keyword evidence="5" id="KW-0067">ATP-binding</keyword>
<dbReference type="PANTHER" id="PTHR27002:SF1082">
    <property type="entry name" value="OS06G0693000 PROTEIN"/>
    <property type="match status" value="1"/>
</dbReference>
<feature type="domain" description="Protein kinase" evidence="6">
    <location>
        <begin position="38"/>
        <end position="335"/>
    </location>
</feature>
<keyword evidence="1" id="KW-0723">Serine/threonine-protein kinase</keyword>
<dbReference type="CDD" id="cd14066">
    <property type="entry name" value="STKc_IRAK"/>
    <property type="match status" value="1"/>
</dbReference>
<dbReference type="GO" id="GO:0005886">
    <property type="term" value="C:plasma membrane"/>
    <property type="evidence" value="ECO:0007669"/>
    <property type="project" value="TreeGrafter"/>
</dbReference>
<evidence type="ECO:0000256" key="1">
    <source>
        <dbReference type="ARBA" id="ARBA00022527"/>
    </source>
</evidence>
<keyword evidence="4" id="KW-0418">Kinase</keyword>
<dbReference type="Proteomes" id="UP000594261">
    <property type="component" value="Chromosome 5"/>
</dbReference>